<dbReference type="InterPro" id="IPR015917">
    <property type="entry name" value="Pept_C14A"/>
</dbReference>
<reference evidence="8" key="1">
    <citation type="submission" date="2025-08" db="UniProtKB">
        <authorList>
            <consortium name="RefSeq"/>
        </authorList>
    </citation>
    <scope>IDENTIFICATION</scope>
    <source>
        <tissue evidence="8">Testes</tissue>
    </source>
</reference>
<dbReference type="PANTHER" id="PTHR48169">
    <property type="entry name" value="DED DOMAIN-CONTAINING PROTEIN"/>
    <property type="match status" value="1"/>
</dbReference>
<evidence type="ECO:0000256" key="4">
    <source>
        <dbReference type="SAM" id="MobiDB-lite"/>
    </source>
</evidence>
<evidence type="ECO:0000256" key="1">
    <source>
        <dbReference type="ARBA" id="ARBA00010134"/>
    </source>
</evidence>
<feature type="domain" description="Caspase family p20" evidence="6">
    <location>
        <begin position="180"/>
        <end position="271"/>
    </location>
</feature>
<protein>
    <submittedName>
        <fullName evidence="8">Caspase-8-like</fullName>
    </submittedName>
</protein>
<dbReference type="PROSITE" id="PS50207">
    <property type="entry name" value="CASPASE_P10"/>
    <property type="match status" value="1"/>
</dbReference>
<dbReference type="RefSeq" id="XP_006821046.1">
    <property type="nucleotide sequence ID" value="XM_006820983.1"/>
</dbReference>
<sequence>MFEVETLRVVCMTFMKRSRKVPANAANSENTSQKVSSPQKCTVEVLKKAGGVDAIQPLAMKELLHCHSKHGKATPEMVGRSMITSDEKEIDNDSIRSLSVQTVALETKHGEVKPEMISKPPRKPKKMCERQKEDSLEYSNDELMSESSNDCEEESDSEFSDMFSCPLCEETCADLSKLKENLRCILVKLKFKVQLHTDLNADAIHKVLLDLSHQDHSDHDSIIVCVLSHYGPGKIYGCDGKPLTVAELAEYLMTSKSPQLDGKPKLFFLTATPESSPPIFPPDVDVWSDFLFSYAASCGQMIWRHPETRENIYIKKLVERLDKNHTQQTVMEILKDVISEVDQEVRTSKFAMKRQQTPCFVSLLKKNIHLK</sequence>
<dbReference type="Pfam" id="PF00656">
    <property type="entry name" value="Peptidase_C14"/>
    <property type="match status" value="1"/>
</dbReference>
<proteinExistence type="inferred from homology"/>
<evidence type="ECO:0000256" key="2">
    <source>
        <dbReference type="ARBA" id="ARBA00022703"/>
    </source>
</evidence>
<dbReference type="InterPro" id="IPR001309">
    <property type="entry name" value="Pept_C14_p20"/>
</dbReference>
<evidence type="ECO:0000259" key="6">
    <source>
        <dbReference type="PROSITE" id="PS50208"/>
    </source>
</evidence>
<evidence type="ECO:0000259" key="5">
    <source>
        <dbReference type="PROSITE" id="PS50207"/>
    </source>
</evidence>
<name>A0ABM0MM05_SACKO</name>
<gene>
    <name evidence="8" type="primary">LOC102802674</name>
</gene>
<evidence type="ECO:0000256" key="3">
    <source>
        <dbReference type="RuleBase" id="RU003971"/>
    </source>
</evidence>
<feature type="compositionally biased region" description="Basic and acidic residues" evidence="4">
    <location>
        <begin position="126"/>
        <end position="135"/>
    </location>
</feature>
<organism evidence="7 8">
    <name type="scientific">Saccoglossus kowalevskii</name>
    <name type="common">Acorn worm</name>
    <dbReference type="NCBI Taxonomy" id="10224"/>
    <lineage>
        <taxon>Eukaryota</taxon>
        <taxon>Metazoa</taxon>
        <taxon>Hemichordata</taxon>
        <taxon>Enteropneusta</taxon>
        <taxon>Harrimaniidae</taxon>
        <taxon>Saccoglossus</taxon>
    </lineage>
</organism>
<comment type="similarity">
    <text evidence="1 3">Belongs to the peptidase C14A family.</text>
</comment>
<dbReference type="InterPro" id="IPR011600">
    <property type="entry name" value="Pept_C14_caspase"/>
</dbReference>
<dbReference type="SUPFAM" id="SSF52129">
    <property type="entry name" value="Caspase-like"/>
    <property type="match status" value="1"/>
</dbReference>
<dbReference type="Gene3D" id="3.40.50.1460">
    <property type="match status" value="1"/>
</dbReference>
<evidence type="ECO:0000313" key="7">
    <source>
        <dbReference type="Proteomes" id="UP000694865"/>
    </source>
</evidence>
<keyword evidence="2" id="KW-0053">Apoptosis</keyword>
<dbReference type="PROSITE" id="PS50208">
    <property type="entry name" value="CASPASE_P20"/>
    <property type="match status" value="1"/>
</dbReference>
<feature type="region of interest" description="Disordered" evidence="4">
    <location>
        <begin position="114"/>
        <end position="148"/>
    </location>
</feature>
<dbReference type="Proteomes" id="UP000694865">
    <property type="component" value="Unplaced"/>
</dbReference>
<feature type="domain" description="Caspase family p10" evidence="5">
    <location>
        <begin position="288"/>
        <end position="371"/>
    </location>
</feature>
<dbReference type="InterPro" id="IPR002138">
    <property type="entry name" value="Pept_C14_p10"/>
</dbReference>
<dbReference type="PANTHER" id="PTHR48169:SF7">
    <property type="entry name" value="CASPASE 10"/>
    <property type="match status" value="1"/>
</dbReference>
<dbReference type="SMART" id="SM00115">
    <property type="entry name" value="CASc"/>
    <property type="match status" value="1"/>
</dbReference>
<feature type="compositionally biased region" description="Acidic residues" evidence="4">
    <location>
        <begin position="139"/>
        <end position="148"/>
    </location>
</feature>
<dbReference type="InterPro" id="IPR029030">
    <property type="entry name" value="Caspase-like_dom_sf"/>
</dbReference>
<keyword evidence="7" id="KW-1185">Reference proteome</keyword>
<evidence type="ECO:0000313" key="8">
    <source>
        <dbReference type="RefSeq" id="XP_006821046.1"/>
    </source>
</evidence>
<dbReference type="GeneID" id="102802674"/>
<accession>A0ABM0MM05</accession>